<dbReference type="AlphaFoldDB" id="A0A1Y2EA59"/>
<dbReference type="InParanoid" id="A0A1Y2EA59"/>
<dbReference type="Proteomes" id="UP000193689">
    <property type="component" value="Unassembled WGS sequence"/>
</dbReference>
<gene>
    <name evidence="3" type="ORF">BCR38DRAFT_407689</name>
</gene>
<name>A0A1Y2EA59_9PEZI</name>
<feature type="region of interest" description="Disordered" evidence="1">
    <location>
        <begin position="379"/>
        <end position="403"/>
    </location>
</feature>
<dbReference type="RefSeq" id="XP_040718369.1">
    <property type="nucleotide sequence ID" value="XM_040858195.1"/>
</dbReference>
<sequence>MLQQMTRLCSPFIATRTVSGIYTSTFTLPPQTTPFVQPTTVWGCTGAVYCPSTTVSAGQECYHVDFMGTTWFDNLVTSCYPSGYSDIFFKAGTYDPHDPEDISTVALPGTECVEGWTTACTRTLSGFDDTNYVQIHCCPPGAWTCAPQNGRRDCTSSLSTFTEIWTDANGEAGLFQSSPLSALGEEEVPLTIYHPVYPLQVTMMVGTSAPRLTISSTSKTSSALTAAPLSRTLSPSTILTPTATSATKQPTNGYPTPSSKSTSTPAPTPGVSGSEVSGTAVVTVASIAILVLLGVWWHRRRKAATNKPTKRPNSSDQYLETQPDWAQAPGYGKAELPVEGSEIYELPHHPPPPAELPHNPVRASKIRFYLRISAETRHNSRNTPELPLHAAQIPGYGRPNDMT</sequence>
<feature type="compositionally biased region" description="Polar residues" evidence="1">
    <location>
        <begin position="235"/>
        <end position="254"/>
    </location>
</feature>
<accession>A0A1Y2EA59</accession>
<evidence type="ECO:0000256" key="2">
    <source>
        <dbReference type="SAM" id="Phobius"/>
    </source>
</evidence>
<organism evidence="3 4">
    <name type="scientific">Pseudomassariella vexata</name>
    <dbReference type="NCBI Taxonomy" id="1141098"/>
    <lineage>
        <taxon>Eukaryota</taxon>
        <taxon>Fungi</taxon>
        <taxon>Dikarya</taxon>
        <taxon>Ascomycota</taxon>
        <taxon>Pezizomycotina</taxon>
        <taxon>Sordariomycetes</taxon>
        <taxon>Xylariomycetidae</taxon>
        <taxon>Amphisphaeriales</taxon>
        <taxon>Pseudomassariaceae</taxon>
        <taxon>Pseudomassariella</taxon>
    </lineage>
</organism>
<evidence type="ECO:0000256" key="1">
    <source>
        <dbReference type="SAM" id="MobiDB-lite"/>
    </source>
</evidence>
<proteinExistence type="predicted"/>
<keyword evidence="2" id="KW-1133">Transmembrane helix</keyword>
<keyword evidence="2" id="KW-0472">Membrane</keyword>
<keyword evidence="4" id="KW-1185">Reference proteome</keyword>
<reference evidence="3 4" key="1">
    <citation type="submission" date="2016-07" db="EMBL/GenBank/DDBJ databases">
        <title>Pervasive Adenine N6-methylation of Active Genes in Fungi.</title>
        <authorList>
            <consortium name="DOE Joint Genome Institute"/>
            <person name="Mondo S.J."/>
            <person name="Dannebaum R.O."/>
            <person name="Kuo R.C."/>
            <person name="Labutti K."/>
            <person name="Haridas S."/>
            <person name="Kuo A."/>
            <person name="Salamov A."/>
            <person name="Ahrendt S.R."/>
            <person name="Lipzen A."/>
            <person name="Sullivan W."/>
            <person name="Andreopoulos W.B."/>
            <person name="Clum A."/>
            <person name="Lindquist E."/>
            <person name="Daum C."/>
            <person name="Ramamoorthy G.K."/>
            <person name="Gryganskyi A."/>
            <person name="Culley D."/>
            <person name="Magnuson J.K."/>
            <person name="James T.Y."/>
            <person name="O'Malley M.A."/>
            <person name="Stajich J.E."/>
            <person name="Spatafora J.W."/>
            <person name="Visel A."/>
            <person name="Grigoriev I.V."/>
        </authorList>
    </citation>
    <scope>NUCLEOTIDE SEQUENCE [LARGE SCALE GENOMIC DNA]</scope>
    <source>
        <strain evidence="3 4">CBS 129021</strain>
    </source>
</reference>
<protein>
    <submittedName>
        <fullName evidence="3">Uncharacterized protein</fullName>
    </submittedName>
</protein>
<feature type="region of interest" description="Disordered" evidence="1">
    <location>
        <begin position="234"/>
        <end position="275"/>
    </location>
</feature>
<dbReference type="STRING" id="1141098.A0A1Y2EA59"/>
<dbReference type="EMBL" id="MCFJ01000004">
    <property type="protein sequence ID" value="ORY67745.1"/>
    <property type="molecule type" value="Genomic_DNA"/>
</dbReference>
<feature type="compositionally biased region" description="Low complexity" evidence="1">
    <location>
        <begin position="255"/>
        <end position="265"/>
    </location>
</feature>
<keyword evidence="2" id="KW-0812">Transmembrane</keyword>
<dbReference type="OrthoDB" id="5210231at2759"/>
<dbReference type="GeneID" id="63774407"/>
<feature type="transmembrane region" description="Helical" evidence="2">
    <location>
        <begin position="276"/>
        <end position="297"/>
    </location>
</feature>
<evidence type="ECO:0000313" key="3">
    <source>
        <dbReference type="EMBL" id="ORY67745.1"/>
    </source>
</evidence>
<comment type="caution">
    <text evidence="3">The sequence shown here is derived from an EMBL/GenBank/DDBJ whole genome shotgun (WGS) entry which is preliminary data.</text>
</comment>
<evidence type="ECO:0000313" key="4">
    <source>
        <dbReference type="Proteomes" id="UP000193689"/>
    </source>
</evidence>